<evidence type="ECO:0000313" key="2">
    <source>
        <dbReference type="Proteomes" id="UP001056120"/>
    </source>
</evidence>
<proteinExistence type="predicted"/>
<reference evidence="2" key="1">
    <citation type="journal article" date="2022" name="Mol. Ecol. Resour.">
        <title>The genomes of chicory, endive, great burdock and yacon provide insights into Asteraceae palaeo-polyploidization history and plant inulin production.</title>
        <authorList>
            <person name="Fan W."/>
            <person name="Wang S."/>
            <person name="Wang H."/>
            <person name="Wang A."/>
            <person name="Jiang F."/>
            <person name="Liu H."/>
            <person name="Zhao H."/>
            <person name="Xu D."/>
            <person name="Zhang Y."/>
        </authorList>
    </citation>
    <scope>NUCLEOTIDE SEQUENCE [LARGE SCALE GENOMIC DNA]</scope>
    <source>
        <strain evidence="2">cv. Yunnan</strain>
    </source>
</reference>
<evidence type="ECO:0000313" key="1">
    <source>
        <dbReference type="EMBL" id="KAI3805130.1"/>
    </source>
</evidence>
<dbReference type="EMBL" id="CM042026">
    <property type="protein sequence ID" value="KAI3805130.1"/>
    <property type="molecule type" value="Genomic_DNA"/>
</dbReference>
<sequence>MAEKARLLLPMLLLMLGLIQTGKSVRLNLPRSGSKCVTEDIHNDVVVAGSYVVSYDRLHPSPTISITVTSPYGNIIHHKENVTHDEFAFTSTESGLYLTCFLPDHTEEGGQLSVNID</sequence>
<dbReference type="Proteomes" id="UP001056120">
    <property type="component" value="Linkage Group LG09"/>
</dbReference>
<protein>
    <submittedName>
        <fullName evidence="1">Uncharacterized protein</fullName>
    </submittedName>
</protein>
<accession>A0ACB9ICM3</accession>
<comment type="caution">
    <text evidence="1">The sequence shown here is derived from an EMBL/GenBank/DDBJ whole genome shotgun (WGS) entry which is preliminary data.</text>
</comment>
<name>A0ACB9ICM3_9ASTR</name>
<reference evidence="1 2" key="2">
    <citation type="journal article" date="2022" name="Mol. Ecol. Resour.">
        <title>The genomes of chicory, endive, great burdock and yacon provide insights into Asteraceae paleo-polyploidization history and plant inulin production.</title>
        <authorList>
            <person name="Fan W."/>
            <person name="Wang S."/>
            <person name="Wang H."/>
            <person name="Wang A."/>
            <person name="Jiang F."/>
            <person name="Liu H."/>
            <person name="Zhao H."/>
            <person name="Xu D."/>
            <person name="Zhang Y."/>
        </authorList>
    </citation>
    <scope>NUCLEOTIDE SEQUENCE [LARGE SCALE GENOMIC DNA]</scope>
    <source>
        <strain evidence="2">cv. Yunnan</strain>
        <tissue evidence="1">Leaves</tissue>
    </source>
</reference>
<keyword evidence="2" id="KW-1185">Reference proteome</keyword>
<gene>
    <name evidence="1" type="ORF">L1987_27207</name>
</gene>
<organism evidence="1 2">
    <name type="scientific">Smallanthus sonchifolius</name>
    <dbReference type="NCBI Taxonomy" id="185202"/>
    <lineage>
        <taxon>Eukaryota</taxon>
        <taxon>Viridiplantae</taxon>
        <taxon>Streptophyta</taxon>
        <taxon>Embryophyta</taxon>
        <taxon>Tracheophyta</taxon>
        <taxon>Spermatophyta</taxon>
        <taxon>Magnoliopsida</taxon>
        <taxon>eudicotyledons</taxon>
        <taxon>Gunneridae</taxon>
        <taxon>Pentapetalae</taxon>
        <taxon>asterids</taxon>
        <taxon>campanulids</taxon>
        <taxon>Asterales</taxon>
        <taxon>Asteraceae</taxon>
        <taxon>Asteroideae</taxon>
        <taxon>Heliantheae alliance</taxon>
        <taxon>Millerieae</taxon>
        <taxon>Smallanthus</taxon>
    </lineage>
</organism>